<keyword evidence="4" id="KW-0808">Transferase</keyword>
<keyword evidence="2" id="KW-0732">Signal</keyword>
<protein>
    <submittedName>
        <fullName evidence="4">Glutamyl-trna amidotransferase subunit a</fullName>
    </submittedName>
</protein>
<comment type="caution">
    <text evidence="4">The sequence shown here is derived from an EMBL/GenBank/DDBJ whole genome shotgun (WGS) entry which is preliminary data.</text>
</comment>
<dbReference type="InterPro" id="IPR036928">
    <property type="entry name" value="AS_sf"/>
</dbReference>
<feature type="region of interest" description="Disordered" evidence="1">
    <location>
        <begin position="566"/>
        <end position="588"/>
    </location>
</feature>
<dbReference type="PANTHER" id="PTHR46310:SF7">
    <property type="entry name" value="AMIDASE 1"/>
    <property type="match status" value="1"/>
</dbReference>
<evidence type="ECO:0000313" key="5">
    <source>
        <dbReference type="Proteomes" id="UP000266152"/>
    </source>
</evidence>
<dbReference type="EMBL" id="PXOF01000175">
    <property type="protein sequence ID" value="RGP60987.1"/>
    <property type="molecule type" value="Genomic_DNA"/>
</dbReference>
<gene>
    <name evidence="4" type="ORF">FSPOR_10300</name>
</gene>
<dbReference type="Gene3D" id="3.90.1300.10">
    <property type="entry name" value="Amidase signature (AS) domain"/>
    <property type="match status" value="1"/>
</dbReference>
<feature type="region of interest" description="Disordered" evidence="1">
    <location>
        <begin position="295"/>
        <end position="314"/>
    </location>
</feature>
<feature type="chain" id="PRO_5017211899" evidence="2">
    <location>
        <begin position="18"/>
        <end position="663"/>
    </location>
</feature>
<keyword evidence="5" id="KW-1185">Reference proteome</keyword>
<accession>A0A395RLJ5</accession>
<dbReference type="STRING" id="5514.A0A395RLJ5"/>
<dbReference type="GO" id="GO:0016740">
    <property type="term" value="F:transferase activity"/>
    <property type="evidence" value="ECO:0007669"/>
    <property type="project" value="UniProtKB-KW"/>
</dbReference>
<organism evidence="4 5">
    <name type="scientific">Fusarium sporotrichioides</name>
    <dbReference type="NCBI Taxonomy" id="5514"/>
    <lineage>
        <taxon>Eukaryota</taxon>
        <taxon>Fungi</taxon>
        <taxon>Dikarya</taxon>
        <taxon>Ascomycota</taxon>
        <taxon>Pezizomycotina</taxon>
        <taxon>Sordariomycetes</taxon>
        <taxon>Hypocreomycetidae</taxon>
        <taxon>Hypocreales</taxon>
        <taxon>Nectriaceae</taxon>
        <taxon>Fusarium</taxon>
    </lineage>
</organism>
<sequence>MTPVFIIGLICISGAAASVSRQIQLGDIEYFVPPEPVWKLQDWNASAHNDEFTPLTVVELNDTATEARISHALKQYEKDDVWTKHFTNNSGEAVTFKPDYNVSEAYTSRDSFPAGPYFVHRYTGDVYQAYRLYVDTSQAFIQSTYQDPRGTHHPLRAGIQSAAALTIAVPSRLYFTPTTKQPLAGLRIGIKDLFDMKGVKTSFGNRAWYDMSQIKTESAIAVQKLIDAGAVIVGKNKLSEFAFAGPFVTEHIDYLLPFNPRADGYQSPSDSSGGSAAAVASYDWLDASLGSDTGGSVRGPASSNGVHGGRPTQDAVNLTGALPLSVSMDTAGILVRDPLIWSKINKVLYDDAVEDYDDLPSNIFLDPTTQLQIEDFERDSPQAAEAVKDFLEGLSKLLSVKPKTLDFDSLWRNSTPEAYKGRPLGEAVSFLYTNLTVYEQWTELGQDFVDEYRTSHDGAFPYVVEGIRERWLNVNETYTQEIYEDDLALKTTIEDWVDRKLLSPDSKSCSKAVYIYISVASLFYKPDVSQNFINPYIRELIIENSEQKATIARLNTTVNCNSTLGSEEACEESTNSEPPFDDTPAGFSTPPNRLASVAGIPDYAISLGAFDMGSFSNATLQNQTTPVSISIMAGRGCDFVILDIVEALHKKGLIREVKPGAIP</sequence>
<dbReference type="SUPFAM" id="SSF75304">
    <property type="entry name" value="Amidase signature (AS) enzymes"/>
    <property type="match status" value="1"/>
</dbReference>
<evidence type="ECO:0000313" key="4">
    <source>
        <dbReference type="EMBL" id="RGP60987.1"/>
    </source>
</evidence>
<evidence type="ECO:0000256" key="1">
    <source>
        <dbReference type="SAM" id="MobiDB-lite"/>
    </source>
</evidence>
<dbReference type="AlphaFoldDB" id="A0A395RLJ5"/>
<feature type="signal peptide" evidence="2">
    <location>
        <begin position="1"/>
        <end position="17"/>
    </location>
</feature>
<dbReference type="PANTHER" id="PTHR46310">
    <property type="entry name" value="AMIDASE 1"/>
    <property type="match status" value="1"/>
</dbReference>
<feature type="domain" description="Amidase" evidence="3">
    <location>
        <begin position="173"/>
        <end position="338"/>
    </location>
</feature>
<dbReference type="InterPro" id="IPR023631">
    <property type="entry name" value="Amidase_dom"/>
</dbReference>
<evidence type="ECO:0000259" key="3">
    <source>
        <dbReference type="Pfam" id="PF01425"/>
    </source>
</evidence>
<name>A0A395RLJ5_FUSSP</name>
<reference evidence="4 5" key="1">
    <citation type="journal article" date="2018" name="PLoS Pathog.">
        <title>Evolution of structural diversity of trichothecenes, a family of toxins produced by plant pathogenic and entomopathogenic fungi.</title>
        <authorList>
            <person name="Proctor R.H."/>
            <person name="McCormick S.P."/>
            <person name="Kim H.S."/>
            <person name="Cardoza R.E."/>
            <person name="Stanley A.M."/>
            <person name="Lindo L."/>
            <person name="Kelly A."/>
            <person name="Brown D.W."/>
            <person name="Lee T."/>
            <person name="Vaughan M.M."/>
            <person name="Alexander N.J."/>
            <person name="Busman M."/>
            <person name="Gutierrez S."/>
        </authorList>
    </citation>
    <scope>NUCLEOTIDE SEQUENCE [LARGE SCALE GENOMIC DNA]</scope>
    <source>
        <strain evidence="4 5">NRRL 3299</strain>
    </source>
</reference>
<evidence type="ECO:0000256" key="2">
    <source>
        <dbReference type="SAM" id="SignalP"/>
    </source>
</evidence>
<proteinExistence type="predicted"/>
<dbReference type="Pfam" id="PF01425">
    <property type="entry name" value="Amidase"/>
    <property type="match status" value="1"/>
</dbReference>
<dbReference type="Proteomes" id="UP000266152">
    <property type="component" value="Unassembled WGS sequence"/>
</dbReference>